<keyword evidence="3" id="KW-1185">Reference proteome</keyword>
<reference evidence="2" key="2">
    <citation type="submission" date="2021-12" db="EMBL/GenBank/DDBJ databases">
        <title>Resequencing data analysis of finger millet.</title>
        <authorList>
            <person name="Hatakeyama M."/>
            <person name="Aluri S."/>
            <person name="Balachadran M.T."/>
            <person name="Sivarajan S.R."/>
            <person name="Poveda L."/>
            <person name="Shimizu-Inatsugi R."/>
            <person name="Schlapbach R."/>
            <person name="Sreeman S.M."/>
            <person name="Shimizu K.K."/>
        </authorList>
    </citation>
    <scope>NUCLEOTIDE SEQUENCE</scope>
</reference>
<dbReference type="InterPro" id="IPR016039">
    <property type="entry name" value="Thiolase-like"/>
</dbReference>
<evidence type="ECO:0000313" key="2">
    <source>
        <dbReference type="EMBL" id="GJN25471.1"/>
    </source>
</evidence>
<dbReference type="Proteomes" id="UP001054889">
    <property type="component" value="Unassembled WGS sequence"/>
</dbReference>
<gene>
    <name evidence="2" type="primary">gb13300</name>
    <name evidence="2" type="ORF">PR202_gb13300</name>
</gene>
<comment type="caution">
    <text evidence="2">The sequence shown here is derived from an EMBL/GenBank/DDBJ whole genome shotgun (WGS) entry which is preliminary data.</text>
</comment>
<dbReference type="Gene3D" id="3.40.47.10">
    <property type="match status" value="1"/>
</dbReference>
<evidence type="ECO:0000259" key="1">
    <source>
        <dbReference type="Pfam" id="PF00195"/>
    </source>
</evidence>
<organism evidence="2 3">
    <name type="scientific">Eleusine coracana subsp. coracana</name>
    <dbReference type="NCBI Taxonomy" id="191504"/>
    <lineage>
        <taxon>Eukaryota</taxon>
        <taxon>Viridiplantae</taxon>
        <taxon>Streptophyta</taxon>
        <taxon>Embryophyta</taxon>
        <taxon>Tracheophyta</taxon>
        <taxon>Spermatophyta</taxon>
        <taxon>Magnoliopsida</taxon>
        <taxon>Liliopsida</taxon>
        <taxon>Poales</taxon>
        <taxon>Poaceae</taxon>
        <taxon>PACMAD clade</taxon>
        <taxon>Chloridoideae</taxon>
        <taxon>Cynodonteae</taxon>
        <taxon>Eleusininae</taxon>
        <taxon>Eleusine</taxon>
    </lineage>
</organism>
<feature type="domain" description="Chalcone/stilbene synthase N-terminal" evidence="1">
    <location>
        <begin position="1"/>
        <end position="80"/>
    </location>
</feature>
<dbReference type="Pfam" id="PF00195">
    <property type="entry name" value="Chal_sti_synt_N"/>
    <property type="match status" value="1"/>
</dbReference>
<dbReference type="AlphaFoldDB" id="A0AAV5ETQ8"/>
<dbReference type="PANTHER" id="PTHR11877:SF47">
    <property type="entry name" value="OS11G0529900 PROTEIN"/>
    <property type="match status" value="1"/>
</dbReference>
<dbReference type="PANTHER" id="PTHR11877">
    <property type="entry name" value="HYDROXYMETHYLGLUTARYL-COA SYNTHASE"/>
    <property type="match status" value="1"/>
</dbReference>
<accession>A0AAV5ETQ8</accession>
<protein>
    <recommendedName>
        <fullName evidence="1">Chalcone/stilbene synthase N-terminal domain-containing protein</fullName>
    </recommendedName>
</protein>
<reference evidence="2" key="1">
    <citation type="journal article" date="2018" name="DNA Res.">
        <title>Multiple hybrid de novo genome assembly of finger millet, an orphan allotetraploid crop.</title>
        <authorList>
            <person name="Hatakeyama M."/>
            <person name="Aluri S."/>
            <person name="Balachadran M.T."/>
            <person name="Sivarajan S.R."/>
            <person name="Patrignani A."/>
            <person name="Gruter S."/>
            <person name="Poveda L."/>
            <person name="Shimizu-Inatsugi R."/>
            <person name="Baeten J."/>
            <person name="Francoijs K.J."/>
            <person name="Nataraja K.N."/>
            <person name="Reddy Y.A.N."/>
            <person name="Phadnis S."/>
            <person name="Ravikumar R.L."/>
            <person name="Schlapbach R."/>
            <person name="Sreeman S.M."/>
            <person name="Shimizu K.K."/>
        </authorList>
    </citation>
    <scope>NUCLEOTIDE SEQUENCE</scope>
</reference>
<dbReference type="GO" id="GO:0030639">
    <property type="term" value="P:polyketide biosynthetic process"/>
    <property type="evidence" value="ECO:0007669"/>
    <property type="project" value="TreeGrafter"/>
</dbReference>
<dbReference type="EMBL" id="BQKI01000078">
    <property type="protein sequence ID" value="GJN25471.1"/>
    <property type="molecule type" value="Genomic_DNA"/>
</dbReference>
<evidence type="ECO:0000313" key="3">
    <source>
        <dbReference type="Proteomes" id="UP001054889"/>
    </source>
</evidence>
<sequence length="88" mass="10001">MLAIGTSNPVNLDKYAYWFFRFTKSDHHANLKDKLKRIYTDEKSGHHTEGMIDGHPEFLEPAVPSHSTRLDIATNTMPELVSLIICTS</sequence>
<dbReference type="GO" id="GO:0016747">
    <property type="term" value="F:acyltransferase activity, transferring groups other than amino-acyl groups"/>
    <property type="evidence" value="ECO:0007669"/>
    <property type="project" value="InterPro"/>
</dbReference>
<dbReference type="InterPro" id="IPR001099">
    <property type="entry name" value="Chalcone/stilbene_synt_N"/>
</dbReference>
<proteinExistence type="predicted"/>
<dbReference type="InterPro" id="IPR011141">
    <property type="entry name" value="Polyketide_synthase_type-III"/>
</dbReference>
<name>A0AAV5ETQ8_ELECO</name>